<name>A0ABQ0SIQ1_NOVHA</name>
<dbReference type="InterPro" id="IPR002104">
    <property type="entry name" value="Integrase_catalytic"/>
</dbReference>
<proteinExistence type="predicted"/>
<accession>A0ABQ0SIQ1</accession>
<reference evidence="3 4" key="1">
    <citation type="submission" date="2019-06" db="EMBL/GenBank/DDBJ databases">
        <title>Whole genome shotgun sequence of Komagataeibacter hansenii NBRC 14820.</title>
        <authorList>
            <person name="Hosoyama A."/>
            <person name="Uohara A."/>
            <person name="Ohji S."/>
            <person name="Ichikawa N."/>
        </authorList>
    </citation>
    <scope>NUCLEOTIDE SEQUENCE [LARGE SCALE GENOMIC DNA]</scope>
    <source>
        <strain evidence="3 4">NBRC 14820</strain>
    </source>
</reference>
<keyword evidence="4" id="KW-1185">Reference proteome</keyword>
<sequence length="158" mass="17438">MLMQYAIDLGWRDTDYTVGVRRVKVRSVGIHSWTDAEIAQYEAHWPPGSNPRLALAILLYTGQRRSDAVRMGPADTIEGTIRVRQVKTGAGLLIPVHPALEIELSAWTDCDAGTFLATERGRPFSINGFYNNFVSWCADAGLPKGCSPHGLRKAAARR</sequence>
<keyword evidence="1" id="KW-0233">DNA recombination</keyword>
<evidence type="ECO:0000256" key="1">
    <source>
        <dbReference type="ARBA" id="ARBA00023172"/>
    </source>
</evidence>
<feature type="domain" description="Tyr recombinase" evidence="2">
    <location>
        <begin position="28"/>
        <end position="158"/>
    </location>
</feature>
<evidence type="ECO:0000259" key="2">
    <source>
        <dbReference type="PROSITE" id="PS51898"/>
    </source>
</evidence>
<dbReference type="PROSITE" id="PS51898">
    <property type="entry name" value="TYR_RECOMBINASE"/>
    <property type="match status" value="1"/>
</dbReference>
<dbReference type="Proteomes" id="UP000319478">
    <property type="component" value="Unassembled WGS sequence"/>
</dbReference>
<comment type="caution">
    <text evidence="3">The sequence shown here is derived from an EMBL/GenBank/DDBJ whole genome shotgun (WGS) entry which is preliminary data.</text>
</comment>
<dbReference type="Gene3D" id="1.10.443.10">
    <property type="entry name" value="Intergrase catalytic core"/>
    <property type="match status" value="1"/>
</dbReference>
<evidence type="ECO:0000313" key="3">
    <source>
        <dbReference type="EMBL" id="GEC65097.1"/>
    </source>
</evidence>
<protein>
    <recommendedName>
        <fullName evidence="2">Tyr recombinase domain-containing protein</fullName>
    </recommendedName>
</protein>
<dbReference type="SUPFAM" id="SSF56349">
    <property type="entry name" value="DNA breaking-rejoining enzymes"/>
    <property type="match status" value="1"/>
</dbReference>
<dbReference type="InterPro" id="IPR011010">
    <property type="entry name" value="DNA_brk_join_enz"/>
</dbReference>
<evidence type="ECO:0000313" key="4">
    <source>
        <dbReference type="Proteomes" id="UP000319478"/>
    </source>
</evidence>
<dbReference type="EMBL" id="BJNN01000168">
    <property type="protein sequence ID" value="GEC65097.1"/>
    <property type="molecule type" value="Genomic_DNA"/>
</dbReference>
<dbReference type="InterPro" id="IPR013762">
    <property type="entry name" value="Integrase-like_cat_sf"/>
</dbReference>
<dbReference type="Pfam" id="PF00589">
    <property type="entry name" value="Phage_integrase"/>
    <property type="match status" value="1"/>
</dbReference>
<organism evidence="3 4">
    <name type="scientific">Novacetimonas hansenii</name>
    <name type="common">Komagataeibacter hansenii</name>
    <dbReference type="NCBI Taxonomy" id="436"/>
    <lineage>
        <taxon>Bacteria</taxon>
        <taxon>Pseudomonadati</taxon>
        <taxon>Pseudomonadota</taxon>
        <taxon>Alphaproteobacteria</taxon>
        <taxon>Acetobacterales</taxon>
        <taxon>Acetobacteraceae</taxon>
        <taxon>Novacetimonas</taxon>
    </lineage>
</organism>
<gene>
    <name evidence="3" type="ORF">GHA01_29460</name>
</gene>